<proteinExistence type="predicted"/>
<dbReference type="PROSITE" id="PS50043">
    <property type="entry name" value="HTH_LUXR_2"/>
    <property type="match status" value="1"/>
</dbReference>
<dbReference type="InterPro" id="IPR000792">
    <property type="entry name" value="Tscrpt_reg_LuxR_C"/>
</dbReference>
<feature type="modified residue" description="4-aspartylphosphate" evidence="5">
    <location>
        <position position="4"/>
    </location>
</feature>
<evidence type="ECO:0000313" key="8">
    <source>
        <dbReference type="EMBL" id="GAA4388451.1"/>
    </source>
</evidence>
<sequence>MLMDIRMPRLDGIEATRRIVAQLPATRVLVLTTFDLDEYVYDAVRAGASGFVLKDLRPADLVRAVEIVATGESMLAPQVTRRLLEQFAPPPSQAVALPVLTDRETEVLTLIAAGRSNTEIAGLLFLSEATVKTYVSRLLAKLGLRDRVQIAVLAYESGLVLPGSG</sequence>
<dbReference type="Proteomes" id="UP001500642">
    <property type="component" value="Unassembled WGS sequence"/>
</dbReference>
<feature type="domain" description="HTH luxR-type" evidence="6">
    <location>
        <begin position="93"/>
        <end position="158"/>
    </location>
</feature>
<dbReference type="InterPro" id="IPR016032">
    <property type="entry name" value="Sig_transdc_resp-reg_C-effctor"/>
</dbReference>
<keyword evidence="9" id="KW-1185">Reference proteome</keyword>
<evidence type="ECO:0000256" key="5">
    <source>
        <dbReference type="PROSITE-ProRule" id="PRU00169"/>
    </source>
</evidence>
<gene>
    <name evidence="8" type="ORF">GCM10023167_13200</name>
</gene>
<dbReference type="PANTHER" id="PTHR43214">
    <property type="entry name" value="TWO-COMPONENT RESPONSE REGULATOR"/>
    <property type="match status" value="1"/>
</dbReference>
<organism evidence="8 9">
    <name type="scientific">Brevibacterium pityocampae</name>
    <dbReference type="NCBI Taxonomy" id="506594"/>
    <lineage>
        <taxon>Bacteria</taxon>
        <taxon>Bacillati</taxon>
        <taxon>Actinomycetota</taxon>
        <taxon>Actinomycetes</taxon>
        <taxon>Micrococcales</taxon>
        <taxon>Brevibacteriaceae</taxon>
        <taxon>Brevibacterium</taxon>
    </lineage>
</organism>
<evidence type="ECO:0000256" key="4">
    <source>
        <dbReference type="ARBA" id="ARBA00023163"/>
    </source>
</evidence>
<evidence type="ECO:0000259" key="6">
    <source>
        <dbReference type="PROSITE" id="PS50043"/>
    </source>
</evidence>
<accession>A0ABP8JCM8</accession>
<keyword evidence="1 5" id="KW-0597">Phosphoprotein</keyword>
<keyword evidence="4" id="KW-0804">Transcription</keyword>
<reference evidence="9" key="1">
    <citation type="journal article" date="2019" name="Int. J. Syst. Evol. Microbiol.">
        <title>The Global Catalogue of Microorganisms (GCM) 10K type strain sequencing project: providing services to taxonomists for standard genome sequencing and annotation.</title>
        <authorList>
            <consortium name="The Broad Institute Genomics Platform"/>
            <consortium name="The Broad Institute Genome Sequencing Center for Infectious Disease"/>
            <person name="Wu L."/>
            <person name="Ma J."/>
        </authorList>
    </citation>
    <scope>NUCLEOTIDE SEQUENCE [LARGE SCALE GENOMIC DNA]</scope>
    <source>
        <strain evidence="9">JCM 17808</strain>
    </source>
</reference>
<keyword evidence="3" id="KW-0238">DNA-binding</keyword>
<dbReference type="CDD" id="cd17535">
    <property type="entry name" value="REC_NarL-like"/>
    <property type="match status" value="1"/>
</dbReference>
<dbReference type="PRINTS" id="PR00038">
    <property type="entry name" value="HTHLUXR"/>
</dbReference>
<dbReference type="EMBL" id="BAABGL010000006">
    <property type="protein sequence ID" value="GAA4388451.1"/>
    <property type="molecule type" value="Genomic_DNA"/>
</dbReference>
<dbReference type="Pfam" id="PF00196">
    <property type="entry name" value="GerE"/>
    <property type="match status" value="1"/>
</dbReference>
<keyword evidence="2" id="KW-0805">Transcription regulation</keyword>
<dbReference type="Pfam" id="PF00072">
    <property type="entry name" value="Response_reg"/>
    <property type="match status" value="1"/>
</dbReference>
<dbReference type="PANTHER" id="PTHR43214:SF24">
    <property type="entry name" value="TRANSCRIPTIONAL REGULATORY PROTEIN NARL-RELATED"/>
    <property type="match status" value="1"/>
</dbReference>
<dbReference type="InterPro" id="IPR039420">
    <property type="entry name" value="WalR-like"/>
</dbReference>
<protein>
    <submittedName>
        <fullName evidence="8">Response regulator transcription factor</fullName>
    </submittedName>
</protein>
<evidence type="ECO:0000313" key="9">
    <source>
        <dbReference type="Proteomes" id="UP001500642"/>
    </source>
</evidence>
<dbReference type="InterPro" id="IPR011006">
    <property type="entry name" value="CheY-like_superfamily"/>
</dbReference>
<evidence type="ECO:0000259" key="7">
    <source>
        <dbReference type="PROSITE" id="PS50110"/>
    </source>
</evidence>
<dbReference type="Gene3D" id="3.40.50.2300">
    <property type="match status" value="1"/>
</dbReference>
<dbReference type="SUPFAM" id="SSF52172">
    <property type="entry name" value="CheY-like"/>
    <property type="match status" value="1"/>
</dbReference>
<dbReference type="CDD" id="cd06170">
    <property type="entry name" value="LuxR_C_like"/>
    <property type="match status" value="1"/>
</dbReference>
<name>A0ABP8JCM8_9MICO</name>
<dbReference type="InterPro" id="IPR058245">
    <property type="entry name" value="NreC/VraR/RcsB-like_REC"/>
</dbReference>
<dbReference type="SMART" id="SM00421">
    <property type="entry name" value="HTH_LUXR"/>
    <property type="match status" value="1"/>
</dbReference>
<dbReference type="PROSITE" id="PS00622">
    <property type="entry name" value="HTH_LUXR_1"/>
    <property type="match status" value="1"/>
</dbReference>
<evidence type="ECO:0000256" key="3">
    <source>
        <dbReference type="ARBA" id="ARBA00023125"/>
    </source>
</evidence>
<feature type="domain" description="Response regulatory" evidence="7">
    <location>
        <begin position="1"/>
        <end position="69"/>
    </location>
</feature>
<dbReference type="InterPro" id="IPR001789">
    <property type="entry name" value="Sig_transdc_resp-reg_receiver"/>
</dbReference>
<evidence type="ECO:0000256" key="1">
    <source>
        <dbReference type="ARBA" id="ARBA00022553"/>
    </source>
</evidence>
<dbReference type="PROSITE" id="PS50110">
    <property type="entry name" value="RESPONSE_REGULATORY"/>
    <property type="match status" value="1"/>
</dbReference>
<comment type="caution">
    <text evidence="8">The sequence shown here is derived from an EMBL/GenBank/DDBJ whole genome shotgun (WGS) entry which is preliminary data.</text>
</comment>
<dbReference type="SUPFAM" id="SSF46894">
    <property type="entry name" value="C-terminal effector domain of the bipartite response regulators"/>
    <property type="match status" value="1"/>
</dbReference>
<evidence type="ECO:0000256" key="2">
    <source>
        <dbReference type="ARBA" id="ARBA00023015"/>
    </source>
</evidence>